<name>A0A6A4I5D3_9AGAR</name>
<evidence type="ECO:0000256" key="2">
    <source>
        <dbReference type="SAM" id="Phobius"/>
    </source>
</evidence>
<feature type="domain" description="Glutaminase A central" evidence="3">
    <location>
        <begin position="2"/>
        <end position="339"/>
    </location>
</feature>
<feature type="transmembrane region" description="Helical" evidence="2">
    <location>
        <begin position="368"/>
        <end position="392"/>
    </location>
</feature>
<dbReference type="OrthoDB" id="3918848at2759"/>
<dbReference type="InterPro" id="IPR052743">
    <property type="entry name" value="Glutaminase_GtaA"/>
</dbReference>
<keyword evidence="2" id="KW-0472">Membrane</keyword>
<keyword evidence="2" id="KW-1133">Transmembrane helix</keyword>
<organism evidence="4 5">
    <name type="scientific">Gymnopus androsaceus JB14</name>
    <dbReference type="NCBI Taxonomy" id="1447944"/>
    <lineage>
        <taxon>Eukaryota</taxon>
        <taxon>Fungi</taxon>
        <taxon>Dikarya</taxon>
        <taxon>Basidiomycota</taxon>
        <taxon>Agaricomycotina</taxon>
        <taxon>Agaricomycetes</taxon>
        <taxon>Agaricomycetidae</taxon>
        <taxon>Agaricales</taxon>
        <taxon>Marasmiineae</taxon>
        <taxon>Omphalotaceae</taxon>
        <taxon>Gymnopus</taxon>
    </lineage>
</organism>
<dbReference type="Gene3D" id="1.50.10.10">
    <property type="match status" value="1"/>
</dbReference>
<dbReference type="InterPro" id="IPR012341">
    <property type="entry name" value="6hp_glycosidase-like_sf"/>
</dbReference>
<keyword evidence="2" id="KW-0812">Transmembrane</keyword>
<accession>A0A6A4I5D3</accession>
<dbReference type="PANTHER" id="PTHR31987:SF1">
    <property type="entry name" value="GLUTAMINASE A"/>
    <property type="match status" value="1"/>
</dbReference>
<dbReference type="SUPFAM" id="SSF48208">
    <property type="entry name" value="Six-hairpin glycosidases"/>
    <property type="match status" value="1"/>
</dbReference>
<protein>
    <submittedName>
        <fullName evidence="4">DUF1793-domain-containing protein</fullName>
    </submittedName>
</protein>
<dbReference type="InterPro" id="IPR032514">
    <property type="entry name" value="GtaA_central"/>
</dbReference>
<reference evidence="4" key="1">
    <citation type="journal article" date="2019" name="Environ. Microbiol.">
        <title>Fungal ecological strategies reflected in gene transcription - a case study of two litter decomposers.</title>
        <authorList>
            <person name="Barbi F."/>
            <person name="Kohler A."/>
            <person name="Barry K."/>
            <person name="Baskaran P."/>
            <person name="Daum C."/>
            <person name="Fauchery L."/>
            <person name="Ihrmark K."/>
            <person name="Kuo A."/>
            <person name="LaButti K."/>
            <person name="Lipzen A."/>
            <person name="Morin E."/>
            <person name="Grigoriev I.V."/>
            <person name="Henrissat B."/>
            <person name="Lindahl B."/>
            <person name="Martin F."/>
        </authorList>
    </citation>
    <scope>NUCLEOTIDE SEQUENCE</scope>
    <source>
        <strain evidence="4">JB14</strain>
    </source>
</reference>
<feature type="compositionally biased region" description="Polar residues" evidence="1">
    <location>
        <begin position="417"/>
        <end position="426"/>
    </location>
</feature>
<sequence length="513" mass="54536">MAGMEITVGTDSSGQINASDIMFFMKDIGNSQRTNPVEVLYASMPAFLYFNASWLGYLLEPLMQFEDSGLYTQLFASQDLGTTFPIAAGDTDPSVFTAIESTSDMLSVAWAHATFTGDGSLISKYYTTLKNWTDTLVSENPLAPNGLYTTADGLSNPNMTNLAIKGILAIRTMAEISRALGMSNDYDSYSGTASSMVSQWQSLAGASGHLSSTYSAPDSWGLIYNLYPGKLFGFNFVQESIYTEQTQWYTNAASTSSGQPFGLPFDSNNDAAIAKSQWTLFTAGTVTDLNTRDILVSMVHAGATNMNEFTVFPTAYSSSNGSYIGGAASPAQGAMFALLALNLTKQPISGFTPASNSSNSPSSPRSDVGAIAGGAVGGAVSAILVVLAVFFYCRRRSRTLSDDRKLASVTPYPPVLNPSQDTSSAPLQVHDDRAPQGSTQISFHKSTLPMLYGNTSRTAAGSSSNLGSSSGIPSDSGSSNATAALRGELQNLRREMEAIRLRAGYEPPPEYDH</sequence>
<proteinExistence type="predicted"/>
<evidence type="ECO:0000259" key="3">
    <source>
        <dbReference type="Pfam" id="PF16335"/>
    </source>
</evidence>
<dbReference type="EMBL" id="ML769417">
    <property type="protein sequence ID" value="KAE9404307.1"/>
    <property type="molecule type" value="Genomic_DNA"/>
</dbReference>
<dbReference type="GO" id="GO:0003824">
    <property type="term" value="F:catalytic activity"/>
    <property type="evidence" value="ECO:0007669"/>
    <property type="project" value="UniProtKB-ARBA"/>
</dbReference>
<dbReference type="AlphaFoldDB" id="A0A6A4I5D3"/>
<feature type="compositionally biased region" description="Polar residues" evidence="1">
    <location>
        <begin position="436"/>
        <end position="445"/>
    </location>
</feature>
<dbReference type="Pfam" id="PF16335">
    <property type="entry name" value="GtaA_6_Hairpin"/>
    <property type="match status" value="1"/>
</dbReference>
<evidence type="ECO:0000256" key="1">
    <source>
        <dbReference type="SAM" id="MobiDB-lite"/>
    </source>
</evidence>
<keyword evidence="5" id="KW-1185">Reference proteome</keyword>
<evidence type="ECO:0000313" key="5">
    <source>
        <dbReference type="Proteomes" id="UP000799118"/>
    </source>
</evidence>
<feature type="compositionally biased region" description="Low complexity" evidence="1">
    <location>
        <begin position="461"/>
        <end position="479"/>
    </location>
</feature>
<dbReference type="InterPro" id="IPR008928">
    <property type="entry name" value="6-hairpin_glycosidase_sf"/>
</dbReference>
<evidence type="ECO:0000313" key="4">
    <source>
        <dbReference type="EMBL" id="KAE9404307.1"/>
    </source>
</evidence>
<dbReference type="GO" id="GO:0005975">
    <property type="term" value="P:carbohydrate metabolic process"/>
    <property type="evidence" value="ECO:0007669"/>
    <property type="project" value="InterPro"/>
</dbReference>
<dbReference type="PANTHER" id="PTHR31987">
    <property type="entry name" value="GLUTAMINASE A-RELATED"/>
    <property type="match status" value="1"/>
</dbReference>
<dbReference type="Proteomes" id="UP000799118">
    <property type="component" value="Unassembled WGS sequence"/>
</dbReference>
<gene>
    <name evidence="4" type="ORF">BT96DRAFT_989369</name>
</gene>
<feature type="region of interest" description="Disordered" evidence="1">
    <location>
        <begin position="408"/>
        <end position="489"/>
    </location>
</feature>